<dbReference type="SMART" id="SM00014">
    <property type="entry name" value="acidPPc"/>
    <property type="match status" value="1"/>
</dbReference>
<sequence>MVLFAVLLFAAFAALTGAVHLGAVAGFDTAIHEWFLGFRDESLTTGAVVITHAGGTVAMWMLALVACGGLLWRGRRADAALVAGVGAVAAVAVPVFKDLIGRVRPPLDDRLVTIDSPAFPSGHSAGAAAVIGVLSVLCWLRFRHRVAVRITVLLAAVFVGLVGLSRVYLGVHWATDVLAGWSLGGLLVLLGVLMHRRAGRSARPDTVAAELTVSRPGAEAASATGIAG</sequence>
<keyword evidence="1" id="KW-0812">Transmembrane</keyword>
<proteinExistence type="predicted"/>
<dbReference type="Gene3D" id="1.20.144.10">
    <property type="entry name" value="Phosphatidic acid phosphatase type 2/haloperoxidase"/>
    <property type="match status" value="1"/>
</dbReference>
<feature type="transmembrane region" description="Helical" evidence="1">
    <location>
        <begin position="79"/>
        <end position="100"/>
    </location>
</feature>
<dbReference type="InterPro" id="IPR000326">
    <property type="entry name" value="PAP2/HPO"/>
</dbReference>
<dbReference type="SUPFAM" id="SSF48317">
    <property type="entry name" value="Acid phosphatase/Vanadium-dependent haloperoxidase"/>
    <property type="match status" value="1"/>
</dbReference>
<name>A0A846XAY0_9NOCA</name>
<dbReference type="CDD" id="cd03392">
    <property type="entry name" value="PAP2_like_2"/>
    <property type="match status" value="1"/>
</dbReference>
<feature type="domain" description="Phosphatidic acid phosphatase type 2/haloperoxidase" evidence="2">
    <location>
        <begin position="80"/>
        <end position="192"/>
    </location>
</feature>
<evidence type="ECO:0000256" key="1">
    <source>
        <dbReference type="SAM" id="Phobius"/>
    </source>
</evidence>
<dbReference type="EMBL" id="JAAXOO010000001">
    <property type="protein sequence ID" value="NKY31806.1"/>
    <property type="molecule type" value="Genomic_DNA"/>
</dbReference>
<comment type="caution">
    <text evidence="3">The sequence shown here is derived from an EMBL/GenBank/DDBJ whole genome shotgun (WGS) entry which is preliminary data.</text>
</comment>
<dbReference type="AlphaFoldDB" id="A0A846XAY0"/>
<feature type="transmembrane region" description="Helical" evidence="1">
    <location>
        <begin position="120"/>
        <end position="140"/>
    </location>
</feature>
<accession>A0A846XAY0</accession>
<dbReference type="PANTHER" id="PTHR14969">
    <property type="entry name" value="SPHINGOSINE-1-PHOSPHATE PHOSPHOHYDROLASE"/>
    <property type="match status" value="1"/>
</dbReference>
<dbReference type="PANTHER" id="PTHR14969:SF13">
    <property type="entry name" value="AT30094P"/>
    <property type="match status" value="1"/>
</dbReference>
<dbReference type="RefSeq" id="WP_068035380.1">
    <property type="nucleotide sequence ID" value="NZ_JAAXOO010000001.1"/>
</dbReference>
<protein>
    <submittedName>
        <fullName evidence="3">Phosphatase PAP2 family protein</fullName>
    </submittedName>
</protein>
<dbReference type="InterPro" id="IPR036938">
    <property type="entry name" value="PAP2/HPO_sf"/>
</dbReference>
<gene>
    <name evidence="3" type="ORF">HGA13_01770</name>
</gene>
<organism evidence="3 4">
    <name type="scientific">Nocardia speluncae</name>
    <dbReference type="NCBI Taxonomy" id="419477"/>
    <lineage>
        <taxon>Bacteria</taxon>
        <taxon>Bacillati</taxon>
        <taxon>Actinomycetota</taxon>
        <taxon>Actinomycetes</taxon>
        <taxon>Mycobacteriales</taxon>
        <taxon>Nocardiaceae</taxon>
        <taxon>Nocardia</taxon>
    </lineage>
</organism>
<keyword evidence="4" id="KW-1185">Reference proteome</keyword>
<evidence type="ECO:0000313" key="3">
    <source>
        <dbReference type="EMBL" id="NKY31806.1"/>
    </source>
</evidence>
<evidence type="ECO:0000259" key="2">
    <source>
        <dbReference type="SMART" id="SM00014"/>
    </source>
</evidence>
<dbReference type="Proteomes" id="UP000565715">
    <property type="component" value="Unassembled WGS sequence"/>
</dbReference>
<keyword evidence="1" id="KW-0472">Membrane</keyword>
<evidence type="ECO:0000313" key="4">
    <source>
        <dbReference type="Proteomes" id="UP000565715"/>
    </source>
</evidence>
<reference evidence="3 4" key="1">
    <citation type="submission" date="2020-04" db="EMBL/GenBank/DDBJ databases">
        <title>MicrobeNet Type strains.</title>
        <authorList>
            <person name="Nicholson A.C."/>
        </authorList>
    </citation>
    <scope>NUCLEOTIDE SEQUENCE [LARGE SCALE GENOMIC DNA]</scope>
    <source>
        <strain evidence="3 4">DSM 45078</strain>
    </source>
</reference>
<keyword evidence="1" id="KW-1133">Transmembrane helix</keyword>
<feature type="transmembrane region" description="Helical" evidence="1">
    <location>
        <begin position="50"/>
        <end position="72"/>
    </location>
</feature>
<feature type="transmembrane region" description="Helical" evidence="1">
    <location>
        <begin position="177"/>
        <end position="194"/>
    </location>
</feature>
<dbReference type="Pfam" id="PF01569">
    <property type="entry name" value="PAP2"/>
    <property type="match status" value="1"/>
</dbReference>
<feature type="transmembrane region" description="Helical" evidence="1">
    <location>
        <begin position="152"/>
        <end position="171"/>
    </location>
</feature>